<keyword evidence="4" id="KW-1185">Reference proteome</keyword>
<dbReference type="PROSITE" id="PS51934">
    <property type="entry name" value="LRAT"/>
    <property type="match status" value="1"/>
</dbReference>
<evidence type="ECO:0000256" key="1">
    <source>
        <dbReference type="SAM" id="MobiDB-lite"/>
    </source>
</evidence>
<dbReference type="Proteomes" id="UP000507470">
    <property type="component" value="Unassembled WGS sequence"/>
</dbReference>
<dbReference type="InterPro" id="IPR007053">
    <property type="entry name" value="LRAT_dom"/>
</dbReference>
<dbReference type="Pfam" id="PF04970">
    <property type="entry name" value="LRAT"/>
    <property type="match status" value="1"/>
</dbReference>
<proteinExistence type="predicted"/>
<dbReference type="EMBL" id="CACVKT020008758">
    <property type="protein sequence ID" value="CAC5417525.1"/>
    <property type="molecule type" value="Genomic_DNA"/>
</dbReference>
<evidence type="ECO:0000259" key="2">
    <source>
        <dbReference type="PROSITE" id="PS51934"/>
    </source>
</evidence>
<evidence type="ECO:0000313" key="4">
    <source>
        <dbReference type="Proteomes" id="UP000507470"/>
    </source>
</evidence>
<feature type="domain" description="LRAT" evidence="2">
    <location>
        <begin position="52"/>
        <end position="171"/>
    </location>
</feature>
<accession>A0A6J8ED51</accession>
<reference evidence="3 4" key="1">
    <citation type="submission" date="2020-06" db="EMBL/GenBank/DDBJ databases">
        <authorList>
            <person name="Li R."/>
            <person name="Bekaert M."/>
        </authorList>
    </citation>
    <scope>NUCLEOTIDE SEQUENCE [LARGE SCALE GENOMIC DNA]</scope>
    <source>
        <strain evidence="4">wild</strain>
    </source>
</reference>
<gene>
    <name evidence="3" type="ORF">MCOR_50020</name>
</gene>
<protein>
    <recommendedName>
        <fullName evidence="2">LRAT domain-containing protein</fullName>
    </recommendedName>
</protein>
<dbReference type="Gene3D" id="3.90.1720.10">
    <property type="entry name" value="endopeptidase domain like (from Nostoc punctiforme)"/>
    <property type="match status" value="1"/>
</dbReference>
<evidence type="ECO:0000313" key="3">
    <source>
        <dbReference type="EMBL" id="CAC5417525.1"/>
    </source>
</evidence>
<dbReference type="AlphaFoldDB" id="A0A6J8ED51"/>
<organism evidence="3 4">
    <name type="scientific">Mytilus coruscus</name>
    <name type="common">Sea mussel</name>
    <dbReference type="NCBI Taxonomy" id="42192"/>
    <lineage>
        <taxon>Eukaryota</taxon>
        <taxon>Metazoa</taxon>
        <taxon>Spiralia</taxon>
        <taxon>Lophotrochozoa</taxon>
        <taxon>Mollusca</taxon>
        <taxon>Bivalvia</taxon>
        <taxon>Autobranchia</taxon>
        <taxon>Pteriomorphia</taxon>
        <taxon>Mytilida</taxon>
        <taxon>Mytiloidea</taxon>
        <taxon>Mytilidae</taxon>
        <taxon>Mytilinae</taxon>
        <taxon>Mytilus</taxon>
    </lineage>
</organism>
<dbReference type="OrthoDB" id="10021907at2759"/>
<feature type="region of interest" description="Disordered" evidence="1">
    <location>
        <begin position="1"/>
        <end position="23"/>
    </location>
</feature>
<name>A0A6J8ED51_MYTCO</name>
<sequence>MQVGKPVEEIVDDQRGKRRKDDSSEIEFKKEKKIYATTDFKIGLEVAFGRLCLSKDQFIYKHHGIITNICDCTNQFEIVELTANDTPGVFSAAISSRNMRPKIMKQFIPFDEPDLFCYDYKHLSFSNEIIKERTELVFRTFSQSGLQYNLKTFNCEHLASYCTTGVAFSKQIPIVEINKDATETLDKM</sequence>